<evidence type="ECO:0000313" key="2">
    <source>
        <dbReference type="Proteomes" id="UP000053257"/>
    </source>
</evidence>
<gene>
    <name evidence="1" type="ORF">PHLGIDRAFT_123095</name>
</gene>
<proteinExistence type="predicted"/>
<keyword evidence="2" id="KW-1185">Reference proteome</keyword>
<dbReference type="AlphaFoldDB" id="A0A0C3RZA1"/>
<accession>A0A0C3RZA1</accession>
<organism evidence="1 2">
    <name type="scientific">Phlebiopsis gigantea (strain 11061_1 CR5-6)</name>
    <name type="common">White-rot fungus</name>
    <name type="synonym">Peniophora gigantea</name>
    <dbReference type="NCBI Taxonomy" id="745531"/>
    <lineage>
        <taxon>Eukaryota</taxon>
        <taxon>Fungi</taxon>
        <taxon>Dikarya</taxon>
        <taxon>Basidiomycota</taxon>
        <taxon>Agaricomycotina</taxon>
        <taxon>Agaricomycetes</taxon>
        <taxon>Polyporales</taxon>
        <taxon>Phanerochaetaceae</taxon>
        <taxon>Phlebiopsis</taxon>
    </lineage>
</organism>
<dbReference type="Proteomes" id="UP000053257">
    <property type="component" value="Unassembled WGS sequence"/>
</dbReference>
<sequence>MFVIHGLERVKSCLAYSALTDTLVYIPQIRHLLFSVPIVKWGPDATPVEQQLIVNHAIIKILSLAAQSLITLVVQGPNAFNLVGSNLRFPSLLDLSLPNLIQPQAQDLASSMLPALERLHITHAGGYTQSIRFWELIAKLTPSLTSIRLSSVGDCWLPPFMRILLDVPAHQDRGYVYAIEDEFPPDTVDATRSTKVASQLNRLVLVILQPQIYPSGGRCGTGAIKHGSVVHILQGVARETRDRKIGERQLWMLEESTEYGLEEAVKDWSEIANGKDGPWQLPA</sequence>
<dbReference type="EMBL" id="KN840742">
    <property type="protein sequence ID" value="KIP01727.1"/>
    <property type="molecule type" value="Genomic_DNA"/>
</dbReference>
<evidence type="ECO:0000313" key="1">
    <source>
        <dbReference type="EMBL" id="KIP01727.1"/>
    </source>
</evidence>
<protein>
    <submittedName>
        <fullName evidence="1">Uncharacterized protein</fullName>
    </submittedName>
</protein>
<reference evidence="1 2" key="1">
    <citation type="journal article" date="2014" name="PLoS Genet.">
        <title>Analysis of the Phlebiopsis gigantea genome, transcriptome and secretome provides insight into its pioneer colonization strategies of wood.</title>
        <authorList>
            <person name="Hori C."/>
            <person name="Ishida T."/>
            <person name="Igarashi K."/>
            <person name="Samejima M."/>
            <person name="Suzuki H."/>
            <person name="Master E."/>
            <person name="Ferreira P."/>
            <person name="Ruiz-Duenas F.J."/>
            <person name="Held B."/>
            <person name="Canessa P."/>
            <person name="Larrondo L.F."/>
            <person name="Schmoll M."/>
            <person name="Druzhinina I.S."/>
            <person name="Kubicek C.P."/>
            <person name="Gaskell J.A."/>
            <person name="Kersten P."/>
            <person name="St John F."/>
            <person name="Glasner J."/>
            <person name="Sabat G."/>
            <person name="Splinter BonDurant S."/>
            <person name="Syed K."/>
            <person name="Yadav J."/>
            <person name="Mgbeahuruike A.C."/>
            <person name="Kovalchuk A."/>
            <person name="Asiegbu F.O."/>
            <person name="Lackner G."/>
            <person name="Hoffmeister D."/>
            <person name="Rencoret J."/>
            <person name="Gutierrez A."/>
            <person name="Sun H."/>
            <person name="Lindquist E."/>
            <person name="Barry K."/>
            <person name="Riley R."/>
            <person name="Grigoriev I.V."/>
            <person name="Henrissat B."/>
            <person name="Kues U."/>
            <person name="Berka R.M."/>
            <person name="Martinez A.T."/>
            <person name="Covert S.F."/>
            <person name="Blanchette R.A."/>
            <person name="Cullen D."/>
        </authorList>
    </citation>
    <scope>NUCLEOTIDE SEQUENCE [LARGE SCALE GENOMIC DNA]</scope>
    <source>
        <strain evidence="1 2">11061_1 CR5-6</strain>
    </source>
</reference>
<dbReference type="HOGENOM" id="CLU_041942_1_0_1"/>
<dbReference type="OrthoDB" id="2748701at2759"/>
<name>A0A0C3RZA1_PHLG1</name>